<name>A0A4Q2DCN3_9AGAR</name>
<feature type="region of interest" description="Disordered" evidence="1">
    <location>
        <begin position="272"/>
        <end position="291"/>
    </location>
</feature>
<keyword evidence="3" id="KW-1185">Reference proteome</keyword>
<dbReference type="EMBL" id="SDEE01000448">
    <property type="protein sequence ID" value="RXW16344.1"/>
    <property type="molecule type" value="Genomic_DNA"/>
</dbReference>
<evidence type="ECO:0000313" key="2">
    <source>
        <dbReference type="EMBL" id="RXW16344.1"/>
    </source>
</evidence>
<feature type="compositionally biased region" description="Acidic residues" evidence="1">
    <location>
        <begin position="280"/>
        <end position="291"/>
    </location>
</feature>
<feature type="region of interest" description="Disordered" evidence="1">
    <location>
        <begin position="191"/>
        <end position="220"/>
    </location>
</feature>
<proteinExistence type="predicted"/>
<accession>A0A4Q2DCN3</accession>
<comment type="caution">
    <text evidence="2">The sequence shown here is derived from an EMBL/GenBank/DDBJ whole genome shotgun (WGS) entry which is preliminary data.</text>
</comment>
<feature type="compositionally biased region" description="Polar residues" evidence="1">
    <location>
        <begin position="199"/>
        <end position="210"/>
    </location>
</feature>
<gene>
    <name evidence="2" type="ORF">EST38_g9514</name>
</gene>
<organism evidence="2 3">
    <name type="scientific">Candolleomyces aberdarensis</name>
    <dbReference type="NCBI Taxonomy" id="2316362"/>
    <lineage>
        <taxon>Eukaryota</taxon>
        <taxon>Fungi</taxon>
        <taxon>Dikarya</taxon>
        <taxon>Basidiomycota</taxon>
        <taxon>Agaricomycotina</taxon>
        <taxon>Agaricomycetes</taxon>
        <taxon>Agaricomycetidae</taxon>
        <taxon>Agaricales</taxon>
        <taxon>Agaricineae</taxon>
        <taxon>Psathyrellaceae</taxon>
        <taxon>Candolleomyces</taxon>
    </lineage>
</organism>
<evidence type="ECO:0000313" key="3">
    <source>
        <dbReference type="Proteomes" id="UP000290288"/>
    </source>
</evidence>
<dbReference type="OrthoDB" id="3012058at2759"/>
<protein>
    <submittedName>
        <fullName evidence="2">Uncharacterized protein</fullName>
    </submittedName>
</protein>
<dbReference type="Proteomes" id="UP000290288">
    <property type="component" value="Unassembled WGS sequence"/>
</dbReference>
<evidence type="ECO:0000256" key="1">
    <source>
        <dbReference type="SAM" id="MobiDB-lite"/>
    </source>
</evidence>
<sequence>MSAIEVYTPVEPELHLTLPHDHANSVHSTSPFIYKLDEEFDFVEILPTSLHESSGWAMDSFTVAALTWAAARTKQVINRATRGVVPSVAVNAPIPDYMFKNLGMKKPHLVALLEGTSINPLLNIAKEKVTLKRLYCGLQQLGREAIDWITKARWRSVLMGDRSLWDWEDPRVLRPLEALVDDHRAIRGPPVQPAALASGSVTPTPSSPAGSTIVAPPSSPTTPVLPFGPVATPVAANVEDDIRLLLQLVLHPTASRYALRYPLVDVFNNAPHVNNGYVDSDSEDAMDVDSE</sequence>
<dbReference type="AlphaFoldDB" id="A0A4Q2DCN3"/>
<reference evidence="2 3" key="1">
    <citation type="submission" date="2019-01" db="EMBL/GenBank/DDBJ databases">
        <title>Draft genome sequence of Psathyrella aberdarensis IHI B618.</title>
        <authorList>
            <person name="Buettner E."/>
            <person name="Kellner H."/>
        </authorList>
    </citation>
    <scope>NUCLEOTIDE SEQUENCE [LARGE SCALE GENOMIC DNA]</scope>
    <source>
        <strain evidence="2 3">IHI B618</strain>
    </source>
</reference>